<dbReference type="GO" id="GO:0008270">
    <property type="term" value="F:zinc ion binding"/>
    <property type="evidence" value="ECO:0007669"/>
    <property type="project" value="UniProtKB-KW"/>
</dbReference>
<organism evidence="4 5">
    <name type="scientific">Allacma fusca</name>
    <dbReference type="NCBI Taxonomy" id="39272"/>
    <lineage>
        <taxon>Eukaryota</taxon>
        <taxon>Metazoa</taxon>
        <taxon>Ecdysozoa</taxon>
        <taxon>Arthropoda</taxon>
        <taxon>Hexapoda</taxon>
        <taxon>Collembola</taxon>
        <taxon>Symphypleona</taxon>
        <taxon>Sminthuridae</taxon>
        <taxon>Allacma</taxon>
    </lineage>
</organism>
<evidence type="ECO:0000256" key="1">
    <source>
        <dbReference type="PROSITE-ProRule" id="PRU00042"/>
    </source>
</evidence>
<keyword evidence="1" id="KW-0862">Zinc</keyword>
<keyword evidence="1" id="KW-0479">Metal-binding</keyword>
<accession>A0A8J2P2B9</accession>
<comment type="caution">
    <text evidence="4">The sequence shown here is derived from an EMBL/GenBank/DDBJ whole genome shotgun (WGS) entry which is preliminary data.</text>
</comment>
<proteinExistence type="predicted"/>
<gene>
    <name evidence="4" type="ORF">AFUS01_LOCUS12065</name>
</gene>
<sequence length="252" mass="28668">MHQPTSDDCGAFNKGDGYESLRRLDDDNNDEGAQIRRSAKRKSSSATSVYNPEAFEATPMMLMDSSSSDEEGSGESLFCYFEDDAADKRYKKVHRKDPRLWWCEICGRTFKNPKEFVSHHRRHISLELFRCPNCSVGFVNLSCCYKHEMRKHGKRNWETGSDNFQETLKTTLTSMSGLLAPCSTLASVGADDDDFACCSGTCRTVPSSCVEPYRGPALNSVIETFDIEEKFGNRSRSTTENFFRVRRKYTQK</sequence>
<dbReference type="EMBL" id="CAJVCH010094028">
    <property type="protein sequence ID" value="CAG7722956.1"/>
    <property type="molecule type" value="Genomic_DNA"/>
</dbReference>
<evidence type="ECO:0000256" key="2">
    <source>
        <dbReference type="SAM" id="MobiDB-lite"/>
    </source>
</evidence>
<reference evidence="4" key="1">
    <citation type="submission" date="2021-06" db="EMBL/GenBank/DDBJ databases">
        <authorList>
            <person name="Hodson N. C."/>
            <person name="Mongue J. A."/>
            <person name="Jaron S. K."/>
        </authorList>
    </citation>
    <scope>NUCLEOTIDE SEQUENCE</scope>
</reference>
<feature type="compositionally biased region" description="Basic and acidic residues" evidence="2">
    <location>
        <begin position="16"/>
        <end position="26"/>
    </location>
</feature>
<dbReference type="SMART" id="SM00355">
    <property type="entry name" value="ZnF_C2H2"/>
    <property type="match status" value="2"/>
</dbReference>
<dbReference type="PROSITE" id="PS00028">
    <property type="entry name" value="ZINC_FINGER_C2H2_1"/>
    <property type="match status" value="2"/>
</dbReference>
<name>A0A8J2P2B9_9HEXA</name>
<keyword evidence="5" id="KW-1185">Reference proteome</keyword>
<dbReference type="AlphaFoldDB" id="A0A8J2P2B9"/>
<dbReference type="PROSITE" id="PS50157">
    <property type="entry name" value="ZINC_FINGER_C2H2_2"/>
    <property type="match status" value="1"/>
</dbReference>
<feature type="domain" description="C2H2-type" evidence="3">
    <location>
        <begin position="101"/>
        <end position="128"/>
    </location>
</feature>
<protein>
    <recommendedName>
        <fullName evidence="3">C2H2-type domain-containing protein</fullName>
    </recommendedName>
</protein>
<evidence type="ECO:0000313" key="5">
    <source>
        <dbReference type="Proteomes" id="UP000708208"/>
    </source>
</evidence>
<dbReference type="Proteomes" id="UP000708208">
    <property type="component" value="Unassembled WGS sequence"/>
</dbReference>
<keyword evidence="1" id="KW-0863">Zinc-finger</keyword>
<evidence type="ECO:0000313" key="4">
    <source>
        <dbReference type="EMBL" id="CAG7722956.1"/>
    </source>
</evidence>
<dbReference type="InterPro" id="IPR013087">
    <property type="entry name" value="Znf_C2H2_type"/>
</dbReference>
<evidence type="ECO:0000259" key="3">
    <source>
        <dbReference type="PROSITE" id="PS50157"/>
    </source>
</evidence>
<feature type="region of interest" description="Disordered" evidence="2">
    <location>
        <begin position="1"/>
        <end position="49"/>
    </location>
</feature>